<evidence type="ECO:0000313" key="7">
    <source>
        <dbReference type="Proteomes" id="UP000007013"/>
    </source>
</evidence>
<dbReference type="PANTHER" id="PTHR32303:SF4">
    <property type="entry name" value="QUINOPROTEIN GLUCOSE DEHYDROGENASE"/>
    <property type="match status" value="1"/>
</dbReference>
<dbReference type="GO" id="GO:0016491">
    <property type="term" value="F:oxidoreductase activity"/>
    <property type="evidence" value="ECO:0007669"/>
    <property type="project" value="UniProtKB-KW"/>
</dbReference>
<keyword evidence="4" id="KW-0812">Transmembrane</keyword>
<dbReference type="InterPro" id="IPR011047">
    <property type="entry name" value="Quinoprotein_ADH-like_sf"/>
</dbReference>
<proteinExistence type="inferred from homology"/>
<feature type="domain" description="Pyrrolo-quinoline quinone repeat" evidence="5">
    <location>
        <begin position="41"/>
        <end position="134"/>
    </location>
</feature>
<keyword evidence="3" id="KW-0560">Oxidoreductase</keyword>
<dbReference type="Pfam" id="PF01011">
    <property type="entry name" value="PQQ"/>
    <property type="match status" value="1"/>
</dbReference>
<evidence type="ECO:0000256" key="1">
    <source>
        <dbReference type="ARBA" id="ARBA00001931"/>
    </source>
</evidence>
<keyword evidence="7" id="KW-1185">Reference proteome</keyword>
<gene>
    <name evidence="6" type="ordered locus">Oter_4138</name>
</gene>
<dbReference type="STRING" id="452637.Oter_4138"/>
<organism evidence="6 7">
    <name type="scientific">Opitutus terrae (strain DSM 11246 / JCM 15787 / PB90-1)</name>
    <dbReference type="NCBI Taxonomy" id="452637"/>
    <lineage>
        <taxon>Bacteria</taxon>
        <taxon>Pseudomonadati</taxon>
        <taxon>Verrucomicrobiota</taxon>
        <taxon>Opitutia</taxon>
        <taxon>Opitutales</taxon>
        <taxon>Opitutaceae</taxon>
        <taxon>Opitutus</taxon>
    </lineage>
</organism>
<comment type="cofactor">
    <cofactor evidence="1">
        <name>pyrroloquinoline quinone</name>
        <dbReference type="ChEBI" id="CHEBI:58442"/>
    </cofactor>
</comment>
<name>B2A076_OPITP</name>
<keyword evidence="4" id="KW-1133">Transmembrane helix</keyword>
<evidence type="ECO:0000256" key="4">
    <source>
        <dbReference type="SAM" id="Phobius"/>
    </source>
</evidence>
<dbReference type="SUPFAM" id="SSF50998">
    <property type="entry name" value="Quinoprotein alcohol dehydrogenase-like"/>
    <property type="match status" value="1"/>
</dbReference>
<comment type="similarity">
    <text evidence="2">Belongs to the bacterial PQQ dehydrogenase family.</text>
</comment>
<dbReference type="EMBL" id="CP001032">
    <property type="protein sequence ID" value="ACB77412.1"/>
    <property type="molecule type" value="Genomic_DNA"/>
</dbReference>
<reference evidence="6 7" key="1">
    <citation type="journal article" date="2011" name="J. Bacteriol.">
        <title>Genome sequence of the verrucomicrobium Opitutus terrae PB90-1, an abundant inhabitant of rice paddy soil ecosystems.</title>
        <authorList>
            <person name="van Passel M.W."/>
            <person name="Kant R."/>
            <person name="Palva A."/>
            <person name="Copeland A."/>
            <person name="Lucas S."/>
            <person name="Lapidus A."/>
            <person name="Glavina del Rio T."/>
            <person name="Pitluck S."/>
            <person name="Goltsman E."/>
            <person name="Clum A."/>
            <person name="Sun H."/>
            <person name="Schmutz J."/>
            <person name="Larimer F.W."/>
            <person name="Land M.L."/>
            <person name="Hauser L."/>
            <person name="Kyrpides N."/>
            <person name="Mikhailova N."/>
            <person name="Richardson P.P."/>
            <person name="Janssen P.H."/>
            <person name="de Vos W.M."/>
            <person name="Smidt H."/>
        </authorList>
    </citation>
    <scope>NUCLEOTIDE SEQUENCE [LARGE SCALE GENOMIC DNA]</scope>
    <source>
        <strain evidence="7">DSM 11246 / JCM 15787 / PB90-1</strain>
    </source>
</reference>
<dbReference type="eggNOG" id="COG4993">
    <property type="taxonomic scope" value="Bacteria"/>
</dbReference>
<evidence type="ECO:0000259" key="5">
    <source>
        <dbReference type="Pfam" id="PF01011"/>
    </source>
</evidence>
<feature type="transmembrane region" description="Helical" evidence="4">
    <location>
        <begin position="152"/>
        <end position="172"/>
    </location>
</feature>
<dbReference type="AlphaFoldDB" id="B2A076"/>
<keyword evidence="4" id="KW-0472">Membrane</keyword>
<protein>
    <submittedName>
        <fullName evidence="6">Pyrrolo-quinoline quinone</fullName>
    </submittedName>
</protein>
<evidence type="ECO:0000256" key="3">
    <source>
        <dbReference type="ARBA" id="ARBA00023002"/>
    </source>
</evidence>
<dbReference type="KEGG" id="ote:Oter_4138"/>
<dbReference type="HOGENOM" id="CLU_1516429_0_0_0"/>
<dbReference type="Gene3D" id="2.140.10.10">
    <property type="entry name" value="Quinoprotein alcohol dehydrogenase-like superfamily"/>
    <property type="match status" value="1"/>
</dbReference>
<dbReference type="PANTHER" id="PTHR32303">
    <property type="entry name" value="QUINOPROTEIN ALCOHOL DEHYDROGENASE (CYTOCHROME C)"/>
    <property type="match status" value="1"/>
</dbReference>
<dbReference type="InterPro" id="IPR002372">
    <property type="entry name" value="PQQ_rpt_dom"/>
</dbReference>
<dbReference type="Proteomes" id="UP000007013">
    <property type="component" value="Chromosome"/>
</dbReference>
<dbReference type="OrthoDB" id="9794322at2"/>
<accession>B2A076</accession>
<evidence type="ECO:0000313" key="6">
    <source>
        <dbReference type="EMBL" id="ACB77412.1"/>
    </source>
</evidence>
<sequence length="177" mass="19079">MQRLRGDRAAASGFAWRALAGCLAASVGLAAVRAQEPDGEWRMAARDYANLRYSPLGQITKDNAKNLQVAWTFSAGIVRGHEAAPLVVGDTMYVVTPYPNTLYALDLKQAGAVKWRYDPQVSSSAQGVACCDVVNRGAAGEQRALFMARMGVLSSVFFVLVIVAQGLPNFLLDPCQR</sequence>
<evidence type="ECO:0000256" key="2">
    <source>
        <dbReference type="ARBA" id="ARBA00008156"/>
    </source>
</evidence>